<comment type="caution">
    <text evidence="2">The sequence shown here is derived from an EMBL/GenBank/DDBJ whole genome shotgun (WGS) entry which is preliminary data.</text>
</comment>
<dbReference type="EMBL" id="PPEL01000099">
    <property type="protein sequence ID" value="PNV64444.1"/>
    <property type="molecule type" value="Genomic_DNA"/>
</dbReference>
<reference evidence="2 3" key="1">
    <citation type="journal article" date="2018" name="Int. J. Syst. Evol. Microbiol.">
        <title>Rubneribacter badeniensis gen. nov., sp. nov. and Enteroscipio rubneri gen. nov., sp. nov., new members of the Eggerthellaceae isolated from human faeces.</title>
        <authorList>
            <person name="Danylec N."/>
            <person name="Gobl A."/>
            <person name="Stoll D.A."/>
            <person name="Hetzer B."/>
            <person name="Kulling S.E."/>
            <person name="Huch M."/>
        </authorList>
    </citation>
    <scope>NUCLEOTIDE SEQUENCE [LARGE SCALE GENOMIC DNA]</scope>
    <source>
        <strain evidence="2 3">ResAG-85</strain>
    </source>
</reference>
<dbReference type="Pfam" id="PF01656">
    <property type="entry name" value="CbiA"/>
    <property type="match status" value="1"/>
</dbReference>
<dbReference type="Proteomes" id="UP000236488">
    <property type="component" value="Unassembled WGS sequence"/>
</dbReference>
<evidence type="ECO:0000313" key="3">
    <source>
        <dbReference type="Proteomes" id="UP000236488"/>
    </source>
</evidence>
<feature type="domain" description="CobQ/CobB/MinD/ParA nucleotide binding" evidence="1">
    <location>
        <begin position="11"/>
        <end position="158"/>
    </location>
</feature>
<dbReference type="Gene3D" id="3.40.50.300">
    <property type="entry name" value="P-loop containing nucleotide triphosphate hydrolases"/>
    <property type="match status" value="1"/>
</dbReference>
<dbReference type="SUPFAM" id="SSF52540">
    <property type="entry name" value="P-loop containing nucleoside triphosphate hydrolases"/>
    <property type="match status" value="1"/>
</dbReference>
<name>A0A2K2U2E8_9ACTN</name>
<evidence type="ECO:0000259" key="1">
    <source>
        <dbReference type="Pfam" id="PF01656"/>
    </source>
</evidence>
<dbReference type="AlphaFoldDB" id="A0A2K2U2E8"/>
<protein>
    <recommendedName>
        <fullName evidence="1">CobQ/CobB/MinD/ParA nucleotide binding domain-containing protein</fullName>
    </recommendedName>
</protein>
<sequence length="262" mass="27760">MRALLDAPVLVVTGHYGVGKTNLSLNLAFDAAARGRQVTVVDLDVVNPFFRSSDYRDLLGERGVRVIAPVFAGTNLDGPSLSGAIVPAIEQAQLSWLPTPASVCGPSDPAPVAELRQRHVVIIDAGGDDVGATALGRFANTVAAAPYELLYVVNRSRNLTQEPAEAVEVLREIEAKCRLSATAVANNTHLQGDTDAEVIERGVPFAEAVARLAGLPLAFTTVPAEAAGKDGLVADRENPHLGPNAEAVTRYPVRVYVRTPWQ</sequence>
<organism evidence="2 3">
    <name type="scientific">Rubneribacter badeniensis</name>
    <dbReference type="NCBI Taxonomy" id="2070688"/>
    <lineage>
        <taxon>Bacteria</taxon>
        <taxon>Bacillati</taxon>
        <taxon>Actinomycetota</taxon>
        <taxon>Coriobacteriia</taxon>
        <taxon>Eggerthellales</taxon>
        <taxon>Eggerthellaceae</taxon>
        <taxon>Rubneribacter</taxon>
    </lineage>
</organism>
<dbReference type="InterPro" id="IPR002586">
    <property type="entry name" value="CobQ/CobB/MinD/ParA_Nub-bd_dom"/>
</dbReference>
<accession>A0A2K2U2E8</accession>
<evidence type="ECO:0000313" key="2">
    <source>
        <dbReference type="EMBL" id="PNV64444.1"/>
    </source>
</evidence>
<gene>
    <name evidence="2" type="ORF">C2L80_11940</name>
</gene>
<keyword evidence="3" id="KW-1185">Reference proteome</keyword>
<proteinExistence type="predicted"/>
<dbReference type="InterPro" id="IPR027417">
    <property type="entry name" value="P-loop_NTPase"/>
</dbReference>